<proteinExistence type="predicted"/>
<dbReference type="InterPro" id="IPR001846">
    <property type="entry name" value="VWF_type-D"/>
</dbReference>
<dbReference type="Pfam" id="PF00094">
    <property type="entry name" value="VWD"/>
    <property type="match status" value="1"/>
</dbReference>
<reference evidence="2" key="1">
    <citation type="submission" date="2020-06" db="EMBL/GenBank/DDBJ databases">
        <authorList>
            <consortium name="Plant Systems Biology data submission"/>
        </authorList>
    </citation>
    <scope>NUCLEOTIDE SEQUENCE</scope>
    <source>
        <strain evidence="2">D6</strain>
    </source>
</reference>
<organism evidence="2 3">
    <name type="scientific">Seminavis robusta</name>
    <dbReference type="NCBI Taxonomy" id="568900"/>
    <lineage>
        <taxon>Eukaryota</taxon>
        <taxon>Sar</taxon>
        <taxon>Stramenopiles</taxon>
        <taxon>Ochrophyta</taxon>
        <taxon>Bacillariophyta</taxon>
        <taxon>Bacillariophyceae</taxon>
        <taxon>Bacillariophycidae</taxon>
        <taxon>Naviculales</taxon>
        <taxon>Naviculaceae</taxon>
        <taxon>Seminavis</taxon>
    </lineage>
</organism>
<name>A0A9N8EBZ0_9STRA</name>
<comment type="caution">
    <text evidence="2">The sequence shown here is derived from an EMBL/GenBank/DDBJ whole genome shotgun (WGS) entry which is preliminary data.</text>
</comment>
<evidence type="ECO:0000313" key="3">
    <source>
        <dbReference type="Proteomes" id="UP001153069"/>
    </source>
</evidence>
<protein>
    <recommendedName>
        <fullName evidence="1">VWFD domain-containing protein</fullName>
    </recommendedName>
</protein>
<dbReference type="Proteomes" id="UP001153069">
    <property type="component" value="Unassembled WGS sequence"/>
</dbReference>
<sequence>MVKFIRLAFKAAISRHILSICMSLSKSDAEEAANVLHKATLEISAYHFTQSSPSPQVASIRSELKLATRMILSSNILAFLLASFLLVSVQGLNDVDVSQLHITEGTTSTITPESGESLCQSEFPMAHLADLNFLSSHMDESIFTMFEEQNGVPATSDGLLDDSKLLVQSSDGADGDWVATRFVDANDAVTEDNSEFGGLVQNPVVQLPSPGEIRALCLEDTDTKSTSGIKANAAAFGDPHIKTWDGDQYDFHGECDLVLLQAPHFDDFLGLHLHIRTKIQTWWSYIESAVLQIGRDTLEVTGSTTKNHEHWINGKQGGDLKNGILPETLSGSRIHYRAVNAHQCIFRVDLGQADSISIEVYKKFVRVSVTTGKNPDRFAGSLGLMGAFPSGERIGRKKSTTVADVNAFAQEWQTRGDEARLFHAPGSVQYPAKCIMPKQTMRTSRRLGEALISREEAAKACANVSTFDKDACIFDVMATNDKGMAATY</sequence>
<evidence type="ECO:0000259" key="1">
    <source>
        <dbReference type="PROSITE" id="PS51233"/>
    </source>
</evidence>
<evidence type="ECO:0000313" key="2">
    <source>
        <dbReference type="EMBL" id="CAB9518586.1"/>
    </source>
</evidence>
<keyword evidence="3" id="KW-1185">Reference proteome</keyword>
<accession>A0A9N8EBZ0</accession>
<dbReference type="AlphaFoldDB" id="A0A9N8EBZ0"/>
<dbReference type="PROSITE" id="PS51233">
    <property type="entry name" value="VWFD"/>
    <property type="match status" value="1"/>
</dbReference>
<feature type="domain" description="VWFD" evidence="1">
    <location>
        <begin position="231"/>
        <end position="420"/>
    </location>
</feature>
<dbReference type="EMBL" id="CAICTM010000944">
    <property type="protein sequence ID" value="CAB9518586.1"/>
    <property type="molecule type" value="Genomic_DNA"/>
</dbReference>
<gene>
    <name evidence="2" type="ORF">SEMRO_946_G223340.1</name>
</gene>
<dbReference type="OrthoDB" id="160294at2759"/>